<evidence type="ECO:0000313" key="3">
    <source>
        <dbReference type="Proteomes" id="UP000294257"/>
    </source>
</evidence>
<dbReference type="Gene3D" id="2.30.40.10">
    <property type="entry name" value="Urease, subunit C, domain 1"/>
    <property type="match status" value="1"/>
</dbReference>
<dbReference type="RefSeq" id="WP_130347391.1">
    <property type="nucleotide sequence ID" value="NZ_SGWQ01000010.1"/>
</dbReference>
<sequence length="261" mass="27212">MSMPGLDRPTLDALAAAGRAHGLTVVAHAVDAGVLVLQHVPTDPLPDDLIAEIAARGVAVTPTLAPIENVCGEPGGAALLDDPDLEPLLGGPWREFLSYSPGGWAGEPPDFGVVLANVAKLAAVGVTVLAGTDAPNPGTVHGASLHRDLELLVRAGLSPADALRSATSVPAVRYGLADRSTVHSGQRADLLLVDGDPTTDIARTRAISRIWRGGVEHDRTVFLGGPAERELTDSLHAQFRRVLDRMMEHLPPGVDLGSLRP</sequence>
<reference evidence="2 3" key="1">
    <citation type="submission" date="2019-02" db="EMBL/GenBank/DDBJ databases">
        <title>Genomic Encyclopedia of Type Strains, Phase IV (KMG-IV): sequencing the most valuable type-strain genomes for metagenomic binning, comparative biology and taxonomic classification.</title>
        <authorList>
            <person name="Goeker M."/>
        </authorList>
    </citation>
    <scope>NUCLEOTIDE SEQUENCE [LARGE SCALE GENOMIC DNA]</scope>
    <source>
        <strain evidence="2 3">DSM 101727</strain>
    </source>
</reference>
<keyword evidence="3" id="KW-1185">Reference proteome</keyword>
<comment type="caution">
    <text evidence="2">The sequence shown here is derived from an EMBL/GenBank/DDBJ whole genome shotgun (WGS) entry which is preliminary data.</text>
</comment>
<organism evidence="2 3">
    <name type="scientific">Herbihabitans rhizosphaerae</name>
    <dbReference type="NCBI Taxonomy" id="1872711"/>
    <lineage>
        <taxon>Bacteria</taxon>
        <taxon>Bacillati</taxon>
        <taxon>Actinomycetota</taxon>
        <taxon>Actinomycetes</taxon>
        <taxon>Pseudonocardiales</taxon>
        <taxon>Pseudonocardiaceae</taxon>
        <taxon>Herbihabitans</taxon>
    </lineage>
</organism>
<feature type="domain" description="Amidohydrolase-related" evidence="1">
    <location>
        <begin position="112"/>
        <end position="202"/>
    </location>
</feature>
<keyword evidence="2" id="KW-0378">Hydrolase</keyword>
<dbReference type="Gene3D" id="3.40.50.10910">
    <property type="entry name" value="Amidohydrolase"/>
    <property type="match status" value="1"/>
</dbReference>
<dbReference type="Gene3D" id="3.30.110.90">
    <property type="entry name" value="Amidohydrolase"/>
    <property type="match status" value="1"/>
</dbReference>
<proteinExistence type="predicted"/>
<name>A0A4Q7KHM2_9PSEU</name>
<dbReference type="PANTHER" id="PTHR43135">
    <property type="entry name" value="ALPHA-D-RIBOSE 1-METHYLPHOSPHONATE 5-TRIPHOSPHATE DIPHOSPHATASE"/>
    <property type="match status" value="1"/>
</dbReference>
<accession>A0A4Q7KHM2</accession>
<evidence type="ECO:0000259" key="1">
    <source>
        <dbReference type="Pfam" id="PF01979"/>
    </source>
</evidence>
<dbReference type="Gene3D" id="1.20.58.520">
    <property type="entry name" value="Amidohydrolase"/>
    <property type="match status" value="1"/>
</dbReference>
<dbReference type="SUPFAM" id="SSF51556">
    <property type="entry name" value="Metallo-dependent hydrolases"/>
    <property type="match status" value="1"/>
</dbReference>
<dbReference type="GO" id="GO:0016810">
    <property type="term" value="F:hydrolase activity, acting on carbon-nitrogen (but not peptide) bonds"/>
    <property type="evidence" value="ECO:0007669"/>
    <property type="project" value="InterPro"/>
</dbReference>
<gene>
    <name evidence="2" type="ORF">EV193_110194</name>
</gene>
<dbReference type="OrthoDB" id="3514520at2"/>
<dbReference type="PANTHER" id="PTHR43135:SF3">
    <property type="entry name" value="ALPHA-D-RIBOSE 1-METHYLPHOSPHONATE 5-TRIPHOSPHATE DIPHOSPHATASE"/>
    <property type="match status" value="1"/>
</dbReference>
<dbReference type="Pfam" id="PF01979">
    <property type="entry name" value="Amidohydro_1"/>
    <property type="match status" value="1"/>
</dbReference>
<protein>
    <submittedName>
        <fullName evidence="2">Amidohydrolase family protein</fullName>
    </submittedName>
</protein>
<dbReference type="Proteomes" id="UP000294257">
    <property type="component" value="Unassembled WGS sequence"/>
</dbReference>
<dbReference type="InterPro" id="IPR051781">
    <property type="entry name" value="Metallo-dep_Hydrolase"/>
</dbReference>
<dbReference type="EMBL" id="SGWQ01000010">
    <property type="protein sequence ID" value="RZS34044.1"/>
    <property type="molecule type" value="Genomic_DNA"/>
</dbReference>
<dbReference type="InterPro" id="IPR011059">
    <property type="entry name" value="Metal-dep_hydrolase_composite"/>
</dbReference>
<dbReference type="InterPro" id="IPR006680">
    <property type="entry name" value="Amidohydro-rel"/>
</dbReference>
<evidence type="ECO:0000313" key="2">
    <source>
        <dbReference type="EMBL" id="RZS34044.1"/>
    </source>
</evidence>
<dbReference type="InterPro" id="IPR032466">
    <property type="entry name" value="Metal_Hydrolase"/>
</dbReference>
<dbReference type="AlphaFoldDB" id="A0A4Q7KHM2"/>